<dbReference type="GO" id="GO:0004386">
    <property type="term" value="F:helicase activity"/>
    <property type="evidence" value="ECO:0007669"/>
    <property type="project" value="UniProtKB-KW"/>
</dbReference>
<reference evidence="4" key="4">
    <citation type="submission" date="2017-10" db="EMBL/GenBank/DDBJ databases">
        <authorList>
            <person name="Banno H."/>
            <person name="Chua N.-H."/>
        </authorList>
    </citation>
    <scope>NUCLEOTIDE SEQUENCE [LARGE SCALE GENOMIC DNA]</scope>
    <source>
        <strain evidence="4">Kuenenia_mbr1_ru-nijmegen</strain>
    </source>
</reference>
<organism evidence="2">
    <name type="scientific">Kuenenia stuttgartiensis</name>
    <dbReference type="NCBI Taxonomy" id="174633"/>
    <lineage>
        <taxon>Bacteria</taxon>
        <taxon>Pseudomonadati</taxon>
        <taxon>Planctomycetota</taxon>
        <taxon>Candidatus Brocadiia</taxon>
        <taxon>Candidatus Brocadiales</taxon>
        <taxon>Candidatus Brocadiaceae</taxon>
        <taxon>Candidatus Kuenenia</taxon>
    </lineage>
</organism>
<keyword evidence="3" id="KW-0067">ATP-binding</keyword>
<dbReference type="KEGG" id="kst:KSMBR1_0782"/>
<evidence type="ECO:0000256" key="1">
    <source>
        <dbReference type="SAM" id="Phobius"/>
    </source>
</evidence>
<feature type="transmembrane region" description="Helical" evidence="1">
    <location>
        <begin position="5"/>
        <end position="27"/>
    </location>
</feature>
<proteinExistence type="predicted"/>
<evidence type="ECO:0000313" key="2">
    <source>
        <dbReference type="EMBL" id="CAJ74111.1"/>
    </source>
</evidence>
<keyword evidence="3" id="KW-0547">Nucleotide-binding</keyword>
<reference evidence="3 6" key="5">
    <citation type="submission" date="2020-02" db="EMBL/GenBank/DDBJ databases">
        <title>Newly sequenced genome of strain CSTR1 showed variability in Candidatus Kuenenia stuttgartiensis genomes.</title>
        <authorList>
            <person name="Ding C."/>
            <person name="Adrian L."/>
        </authorList>
    </citation>
    <scope>NUCLEOTIDE SEQUENCE [LARGE SCALE GENOMIC DNA]</scope>
    <source>
        <strain evidence="3 6">CSTR1</strain>
    </source>
</reference>
<sequence>MRDMYYLKSVSTFCIIYSLIVAFLYVFTVVTGFVGSIFIFVTILFLLFFYYNGFVKFKKIRNRFLR</sequence>
<keyword evidence="5" id="KW-1185">Reference proteome</keyword>
<keyword evidence="3" id="KW-0347">Helicase</keyword>
<dbReference type="EMBL" id="LT934425">
    <property type="protein sequence ID" value="SOH03293.1"/>
    <property type="molecule type" value="Genomic_DNA"/>
</dbReference>
<evidence type="ECO:0000313" key="4">
    <source>
        <dbReference type="EMBL" id="SOH03293.1"/>
    </source>
</evidence>
<name>Q1Q271_KUEST</name>
<evidence type="ECO:0000313" key="6">
    <source>
        <dbReference type="Proteomes" id="UP000501926"/>
    </source>
</evidence>
<evidence type="ECO:0000313" key="5">
    <source>
        <dbReference type="Proteomes" id="UP000221734"/>
    </source>
</evidence>
<dbReference type="Proteomes" id="UP000501926">
    <property type="component" value="Chromosome"/>
</dbReference>
<gene>
    <name evidence="3" type="ORF">KsCSTR_17620</name>
    <name evidence="4" type="ORF">KSMBR1_0782</name>
    <name evidence="2" type="ORF">kuste3350</name>
</gene>
<protein>
    <submittedName>
        <fullName evidence="3">Helicase loader DnaB</fullName>
    </submittedName>
</protein>
<keyword evidence="1" id="KW-1133">Transmembrane helix</keyword>
<dbReference type="AlphaFoldDB" id="Q1Q271"/>
<dbReference type="Proteomes" id="UP000221734">
    <property type="component" value="Chromosome Kuenenia_stuttgartiensis_MBR1"/>
</dbReference>
<accession>Q1Q271</accession>
<keyword evidence="1" id="KW-0812">Transmembrane</keyword>
<keyword evidence="1" id="KW-0472">Membrane</keyword>
<evidence type="ECO:0000313" key="3">
    <source>
        <dbReference type="EMBL" id="QII11141.1"/>
    </source>
</evidence>
<dbReference type="EMBL" id="CP049055">
    <property type="protein sequence ID" value="QII11141.1"/>
    <property type="molecule type" value="Genomic_DNA"/>
</dbReference>
<reference evidence="2" key="1">
    <citation type="journal article" date="2006" name="Nature">
        <title>Deciphering the evolution and metabolism of an anammox bacterium from a community genome.</title>
        <authorList>
            <person name="Strous M."/>
            <person name="Pelletier E."/>
            <person name="Mangenot S."/>
            <person name="Rattei T."/>
            <person name="Lehner A."/>
            <person name="Taylor M.W."/>
            <person name="Horn M."/>
            <person name="Daims H."/>
            <person name="Bartol-Mavel D."/>
            <person name="Wincker P."/>
            <person name="Barbe V."/>
            <person name="Fonknechten N."/>
            <person name="Vallenet D."/>
            <person name="Segurens B."/>
            <person name="Schenowitz-Truong C."/>
            <person name="Medigue C."/>
            <person name="Collingro A."/>
            <person name="Snel B."/>
            <person name="Dutilh B.E."/>
            <person name="OpDenCamp H.J.M."/>
            <person name="vanDerDrift C."/>
            <person name="Cirpus I."/>
            <person name="vanDePas-Schoonen K.T."/>
            <person name="Harhangi H.R."/>
            <person name="vanNiftrik L."/>
            <person name="Schmid M."/>
            <person name="Keltjens J."/>
            <person name="vanDeVossenberg J."/>
            <person name="Kartal B."/>
            <person name="Meier H."/>
            <person name="Frishman D."/>
            <person name="Huynen M.A."/>
            <person name="Mewes H."/>
            <person name="Weissenbach J."/>
            <person name="Jetten M.S.M."/>
            <person name="Wagner M."/>
            <person name="LePaslier D."/>
        </authorList>
    </citation>
    <scope>NUCLEOTIDE SEQUENCE</scope>
</reference>
<feature type="transmembrane region" description="Helical" evidence="1">
    <location>
        <begin position="33"/>
        <end position="51"/>
    </location>
</feature>
<dbReference type="EMBL" id="CT573071">
    <property type="protein sequence ID" value="CAJ74111.1"/>
    <property type="molecule type" value="Genomic_DNA"/>
</dbReference>
<keyword evidence="3" id="KW-0378">Hydrolase</keyword>
<reference evidence="2" key="2">
    <citation type="submission" date="2006-01" db="EMBL/GenBank/DDBJ databases">
        <authorList>
            <person name="Genoscope"/>
        </authorList>
    </citation>
    <scope>NUCLEOTIDE SEQUENCE</scope>
</reference>
<reference evidence="5" key="3">
    <citation type="submission" date="2017-10" db="EMBL/GenBank/DDBJ databases">
        <authorList>
            <person name="Frank J."/>
        </authorList>
    </citation>
    <scope>NUCLEOTIDE SEQUENCE [LARGE SCALE GENOMIC DNA]</scope>
</reference>